<evidence type="ECO:0000313" key="2">
    <source>
        <dbReference type="EMBL" id="NYH95455.1"/>
    </source>
</evidence>
<comment type="caution">
    <text evidence="2">The sequence shown here is derived from an EMBL/GenBank/DDBJ whole genome shotgun (WGS) entry which is preliminary data.</text>
</comment>
<evidence type="ECO:0000256" key="1">
    <source>
        <dbReference type="SAM" id="Phobius"/>
    </source>
</evidence>
<keyword evidence="3" id="KW-1185">Reference proteome</keyword>
<dbReference type="AlphaFoldDB" id="A0A7Y9XVW6"/>
<gene>
    <name evidence="2" type="ORF">FHS75_001774</name>
</gene>
<name>A0A7Y9XVW6_9SPHN</name>
<keyword evidence="1" id="KW-0812">Transmembrane</keyword>
<keyword evidence="1" id="KW-0472">Membrane</keyword>
<dbReference type="RefSeq" id="WP_179407303.1">
    <property type="nucleotide sequence ID" value="NZ_BMGF01000002.1"/>
</dbReference>
<sequence length="54" mass="5706">MQLRKTTLAGRSNLDWAIVASILAMVALNLVVLSDHLGPAKAFAATPTCQIELA</sequence>
<dbReference type="EMBL" id="JACBZF010000002">
    <property type="protein sequence ID" value="NYH95455.1"/>
    <property type="molecule type" value="Genomic_DNA"/>
</dbReference>
<reference evidence="2 3" key="1">
    <citation type="submission" date="2020-07" db="EMBL/GenBank/DDBJ databases">
        <title>Genomic Encyclopedia of Type Strains, Phase IV (KMG-IV): sequencing the most valuable type-strain genomes for metagenomic binning, comparative biology and taxonomic classification.</title>
        <authorList>
            <person name="Goeker M."/>
        </authorList>
    </citation>
    <scope>NUCLEOTIDE SEQUENCE [LARGE SCALE GENOMIC DNA]</scope>
    <source>
        <strain evidence="2 3">DSM 29043</strain>
    </source>
</reference>
<protein>
    <submittedName>
        <fullName evidence="2">Uncharacterized protein</fullName>
    </submittedName>
</protein>
<feature type="transmembrane region" description="Helical" evidence="1">
    <location>
        <begin position="12"/>
        <end position="33"/>
    </location>
</feature>
<dbReference type="Proteomes" id="UP000522081">
    <property type="component" value="Unassembled WGS sequence"/>
</dbReference>
<proteinExistence type="predicted"/>
<keyword evidence="1" id="KW-1133">Transmembrane helix</keyword>
<accession>A0A7Y9XVW6</accession>
<organism evidence="2 3">
    <name type="scientific">Novosphingobium marinum</name>
    <dbReference type="NCBI Taxonomy" id="1514948"/>
    <lineage>
        <taxon>Bacteria</taxon>
        <taxon>Pseudomonadati</taxon>
        <taxon>Pseudomonadota</taxon>
        <taxon>Alphaproteobacteria</taxon>
        <taxon>Sphingomonadales</taxon>
        <taxon>Sphingomonadaceae</taxon>
        <taxon>Novosphingobium</taxon>
    </lineage>
</organism>
<evidence type="ECO:0000313" key="3">
    <source>
        <dbReference type="Proteomes" id="UP000522081"/>
    </source>
</evidence>